<evidence type="ECO:0000256" key="1">
    <source>
        <dbReference type="SAM" id="Phobius"/>
    </source>
</evidence>
<gene>
    <name evidence="3" type="ORF">A3H75_02605</name>
</gene>
<dbReference type="CDD" id="cd07731">
    <property type="entry name" value="ComA-like_MBL-fold"/>
    <property type="match status" value="1"/>
</dbReference>
<dbReference type="AlphaFoldDB" id="A0A1F7VES0"/>
<reference evidence="3 4" key="1">
    <citation type="journal article" date="2016" name="Nat. Commun.">
        <title>Thousands of microbial genomes shed light on interconnected biogeochemical processes in an aquifer system.</title>
        <authorList>
            <person name="Anantharaman K."/>
            <person name="Brown C.T."/>
            <person name="Hug L.A."/>
            <person name="Sharon I."/>
            <person name="Castelle C.J."/>
            <person name="Probst A.J."/>
            <person name="Thomas B.C."/>
            <person name="Singh A."/>
            <person name="Wilkins M.J."/>
            <person name="Karaoz U."/>
            <person name="Brodie E.L."/>
            <person name="Williams K.H."/>
            <person name="Hubbard S.S."/>
            <person name="Banfield J.F."/>
        </authorList>
    </citation>
    <scope>NUCLEOTIDE SEQUENCE [LARGE SCALE GENOMIC DNA]</scope>
</reference>
<name>A0A1F7VES0_9BACT</name>
<sequence>MSSFEKYLTIVVAILLAVVLAALFIVTRDTRGDFQLAFLDVGQGDGTLISFDKKTQMLVDCGSSRAALQGLGRQMPFFDRTIEYLVVTHPDLDHYLGCIDVLDRYRVERVWWTGRDNANDAQWQVFKEAVAREGAEVRVIDRVARYDIGETVIDVLYPDHSVADESGDSAKGGVNNNTSIVMRVQRGTLSALLTGDAEEELERHLVQEYGARLHAQILKAGHHGSNTSSIQEFLDAVAPETAVISAGKNNKYGHPTERVLRRLERAGAAIRRTDFEGDVVYYP</sequence>
<dbReference type="InterPro" id="IPR035681">
    <property type="entry name" value="ComA-like_MBL"/>
</dbReference>
<dbReference type="STRING" id="1802410.A3H75_02605"/>
<dbReference type="EMBL" id="MGES01000043">
    <property type="protein sequence ID" value="OGL88504.1"/>
    <property type="molecule type" value="Genomic_DNA"/>
</dbReference>
<dbReference type="PANTHER" id="PTHR30619:SF1">
    <property type="entry name" value="RECOMBINATION PROTEIN 2"/>
    <property type="match status" value="1"/>
</dbReference>
<dbReference type="Gene3D" id="3.60.15.10">
    <property type="entry name" value="Ribonuclease Z/Hydroxyacylglutathione hydrolase-like"/>
    <property type="match status" value="1"/>
</dbReference>
<feature type="domain" description="Metallo-beta-lactamase" evidence="2">
    <location>
        <begin position="40"/>
        <end position="247"/>
    </location>
</feature>
<dbReference type="SUPFAM" id="SSF56281">
    <property type="entry name" value="Metallo-hydrolase/oxidoreductase"/>
    <property type="match status" value="1"/>
</dbReference>
<protein>
    <recommendedName>
        <fullName evidence="2">Metallo-beta-lactamase domain-containing protein</fullName>
    </recommendedName>
</protein>
<keyword evidence="1" id="KW-0812">Transmembrane</keyword>
<keyword evidence="1" id="KW-1133">Transmembrane helix</keyword>
<organism evidence="3 4">
    <name type="scientific">Candidatus Uhrbacteria bacterium RIFCSPLOWO2_02_FULL_51_9</name>
    <dbReference type="NCBI Taxonomy" id="1802410"/>
    <lineage>
        <taxon>Bacteria</taxon>
        <taxon>Candidatus Uhriibacteriota</taxon>
    </lineage>
</organism>
<accession>A0A1F7VES0</accession>
<feature type="transmembrane region" description="Helical" evidence="1">
    <location>
        <begin position="7"/>
        <end position="26"/>
    </location>
</feature>
<dbReference type="PANTHER" id="PTHR30619">
    <property type="entry name" value="DNA INTERNALIZATION/COMPETENCE PROTEIN COMEC/REC2"/>
    <property type="match status" value="1"/>
</dbReference>
<dbReference type="InterPro" id="IPR001279">
    <property type="entry name" value="Metallo-B-lactamas"/>
</dbReference>
<evidence type="ECO:0000313" key="3">
    <source>
        <dbReference type="EMBL" id="OGL88504.1"/>
    </source>
</evidence>
<proteinExistence type="predicted"/>
<evidence type="ECO:0000313" key="4">
    <source>
        <dbReference type="Proteomes" id="UP000176678"/>
    </source>
</evidence>
<dbReference type="InterPro" id="IPR052159">
    <property type="entry name" value="Competence_DNA_uptake"/>
</dbReference>
<dbReference type="InterPro" id="IPR036866">
    <property type="entry name" value="RibonucZ/Hydroxyglut_hydro"/>
</dbReference>
<keyword evidence="1" id="KW-0472">Membrane</keyword>
<comment type="caution">
    <text evidence="3">The sequence shown here is derived from an EMBL/GenBank/DDBJ whole genome shotgun (WGS) entry which is preliminary data.</text>
</comment>
<dbReference type="Proteomes" id="UP000176678">
    <property type="component" value="Unassembled WGS sequence"/>
</dbReference>
<dbReference type="Pfam" id="PF00753">
    <property type="entry name" value="Lactamase_B"/>
    <property type="match status" value="1"/>
</dbReference>
<evidence type="ECO:0000259" key="2">
    <source>
        <dbReference type="Pfam" id="PF00753"/>
    </source>
</evidence>